<accession>D8M0C0</accession>
<dbReference type="EMBL" id="FN668643">
    <property type="protein sequence ID" value="CBK21509.2"/>
    <property type="molecule type" value="Genomic_DNA"/>
</dbReference>
<dbReference type="GeneID" id="24918905"/>
<evidence type="ECO:0000313" key="2">
    <source>
        <dbReference type="Proteomes" id="UP000008312"/>
    </source>
</evidence>
<protein>
    <submittedName>
        <fullName evidence="1">Uncharacterized protein</fullName>
    </submittedName>
</protein>
<proteinExistence type="predicted"/>
<organism evidence="1">
    <name type="scientific">Blastocystis hominis</name>
    <dbReference type="NCBI Taxonomy" id="12968"/>
    <lineage>
        <taxon>Eukaryota</taxon>
        <taxon>Sar</taxon>
        <taxon>Stramenopiles</taxon>
        <taxon>Bigyra</taxon>
        <taxon>Opalozoa</taxon>
        <taxon>Opalinata</taxon>
        <taxon>Blastocystidae</taxon>
        <taxon>Blastocystis</taxon>
    </lineage>
</organism>
<keyword evidence="2" id="KW-1185">Reference proteome</keyword>
<reference evidence="1" key="1">
    <citation type="submission" date="2010-02" db="EMBL/GenBank/DDBJ databases">
        <title>Sequencing and annotation of the Blastocystis hominis genome.</title>
        <authorList>
            <person name="Wincker P."/>
        </authorList>
    </citation>
    <scope>NUCLEOTIDE SEQUENCE</scope>
    <source>
        <strain evidence="1">Singapore isolate B</strain>
    </source>
</reference>
<sequence length="189" mass="22358">MRIINKIDSSPHVIQNAEWRLRLVVSNAHPERVCFEKEFDCVGQHVDLQKRNVLRAVPEANAARKRPEVRLFEWNRCIKFPPNRTYIRIESSRVGDERTCCWAARHRCESGARNRREGERYILRGEWIRFGVKELWFARFCQIERKTREEKGRVGFRGDSRTIGDPGSFRKREKRNGERFEDALSGIAS</sequence>
<dbReference type="InParanoid" id="D8M0C0"/>
<dbReference type="RefSeq" id="XP_012895557.1">
    <property type="nucleotide sequence ID" value="XM_013040103.1"/>
</dbReference>
<dbReference type="Proteomes" id="UP000008312">
    <property type="component" value="Unassembled WGS sequence"/>
</dbReference>
<gene>
    <name evidence="1" type="ORF">GSBLH_T00001673001</name>
</gene>
<name>D8M0C0_BLAHO</name>
<evidence type="ECO:0000313" key="1">
    <source>
        <dbReference type="EMBL" id="CBK21509.2"/>
    </source>
</evidence>
<dbReference type="AlphaFoldDB" id="D8M0C0"/>